<dbReference type="GO" id="GO:0005524">
    <property type="term" value="F:ATP binding"/>
    <property type="evidence" value="ECO:0007669"/>
    <property type="project" value="UniProtKB-UniRule"/>
</dbReference>
<dbReference type="InterPro" id="IPR001245">
    <property type="entry name" value="Ser-Thr/Tyr_kinase_cat_dom"/>
</dbReference>
<keyword evidence="5 6" id="KW-0067">ATP-binding</keyword>
<keyword evidence="3 6" id="KW-0547">Nucleotide-binding</keyword>
<dbReference type="PROSITE" id="PS00107">
    <property type="entry name" value="PROTEIN_KINASE_ATP"/>
    <property type="match status" value="1"/>
</dbReference>
<dbReference type="InterPro" id="IPR036537">
    <property type="entry name" value="Adaptor_Cbl_N_dom_sf"/>
</dbReference>
<keyword evidence="2" id="KW-0808">Transferase</keyword>
<reference evidence="10" key="1">
    <citation type="submission" date="2024-06" db="EMBL/GenBank/DDBJ databases">
        <authorList>
            <person name="Ryan C."/>
        </authorList>
    </citation>
    <scope>NUCLEOTIDE SEQUENCE [LARGE SCALE GENOMIC DNA]</scope>
</reference>
<evidence type="ECO:0000256" key="4">
    <source>
        <dbReference type="ARBA" id="ARBA00022777"/>
    </source>
</evidence>
<dbReference type="Gene3D" id="3.30.200.20">
    <property type="entry name" value="Phosphorylase Kinase, domain 1"/>
    <property type="match status" value="1"/>
</dbReference>
<evidence type="ECO:0000256" key="1">
    <source>
        <dbReference type="ARBA" id="ARBA00022527"/>
    </source>
</evidence>
<evidence type="ECO:0000256" key="7">
    <source>
        <dbReference type="SAM" id="MobiDB-lite"/>
    </source>
</evidence>
<dbReference type="Gene3D" id="1.20.930.20">
    <property type="entry name" value="Adaptor protein Cbl, N-terminal domain"/>
    <property type="match status" value="1"/>
</dbReference>
<feature type="compositionally biased region" description="Basic and acidic residues" evidence="7">
    <location>
        <begin position="475"/>
        <end position="490"/>
    </location>
</feature>
<dbReference type="InterPro" id="IPR011009">
    <property type="entry name" value="Kinase-like_dom_sf"/>
</dbReference>
<dbReference type="PROSITE" id="PS50011">
    <property type="entry name" value="PROTEIN_KINASE_DOM"/>
    <property type="match status" value="1"/>
</dbReference>
<evidence type="ECO:0000313" key="9">
    <source>
        <dbReference type="EMBL" id="CAL4987962.1"/>
    </source>
</evidence>
<dbReference type="EMBL" id="OZ075133">
    <property type="protein sequence ID" value="CAL4987962.1"/>
    <property type="molecule type" value="Genomic_DNA"/>
</dbReference>
<evidence type="ECO:0000256" key="2">
    <source>
        <dbReference type="ARBA" id="ARBA00022679"/>
    </source>
</evidence>
<dbReference type="SUPFAM" id="SSF56112">
    <property type="entry name" value="Protein kinase-like (PK-like)"/>
    <property type="match status" value="2"/>
</dbReference>
<dbReference type="Gene3D" id="1.10.510.10">
    <property type="entry name" value="Transferase(Phosphotransferase) domain 1"/>
    <property type="match status" value="1"/>
</dbReference>
<dbReference type="InterPro" id="IPR000719">
    <property type="entry name" value="Prot_kinase_dom"/>
</dbReference>
<keyword evidence="4" id="KW-0418">Kinase</keyword>
<dbReference type="PROSITE" id="PS00108">
    <property type="entry name" value="PROTEIN_KINASE_ST"/>
    <property type="match status" value="1"/>
</dbReference>
<dbReference type="InterPro" id="IPR008271">
    <property type="entry name" value="Ser/Thr_kinase_AS"/>
</dbReference>
<keyword evidence="1" id="KW-0723">Serine/threonine-protein kinase</keyword>
<feature type="compositionally biased region" description="Acidic residues" evidence="7">
    <location>
        <begin position="537"/>
        <end position="555"/>
    </location>
</feature>
<dbReference type="AlphaFoldDB" id="A0ABC9AWV8"/>
<dbReference type="PANTHER" id="PTHR46146">
    <property type="entry name" value="SERINE/THREONINE-PROTEIN KINASE-LIKE PROTEIN CCR4"/>
    <property type="match status" value="1"/>
</dbReference>
<accession>A0ABC9AWV8</accession>
<dbReference type="Pfam" id="PF00069">
    <property type="entry name" value="Pkinase"/>
    <property type="match status" value="1"/>
</dbReference>
<feature type="compositionally biased region" description="Basic and acidic residues" evidence="7">
    <location>
        <begin position="500"/>
        <end position="536"/>
    </location>
</feature>
<evidence type="ECO:0000256" key="3">
    <source>
        <dbReference type="ARBA" id="ARBA00022741"/>
    </source>
</evidence>
<dbReference type="Proteomes" id="UP001497457">
    <property type="component" value="Chromosome 23rd"/>
</dbReference>
<sequence>MWNVLGQAATVAQLVGADVGGLITMIIQAAITAQQNKKECEQLARRVFTVGELLQHLDPEVLRRPEIRRPLAGLEDTLREAHELVMACQDKSAVYRLVLAGRQAERFRDVQSRIDSYLLLFPVISHIDITRRLDRIYNILLPNDMAAGPSASALSSMPQIAVQSSQDALKIDWKESHKVQVFTFKELAKATNNFASNKNIGEGASGQVYMGLLPDGREVAIKCFKRFISGEIDEFEAEVTILRSVSHKHIVRLFGFRSRQIEEFTAEVTILDSVSHKNIVRLFGYCVPEEKRQLLPKFWKKNEKQGNLLVYEFSENRSLDIHLHGQTSPSLVTASWKMRIEILLGVSRAIEYLQSYAERPVIHRDVKSSNILLDASWAPRLTDFGLALTWEGPDHRETRIVGTFGYMAPEYAFSGTVNLTTDVYSFGVVMLEILTGKETRFSSFEGKWVLKNIETCEEKEKREVREEIEDSEEEEQKRETCEEEEKREVQEEIEDSEEEEQKRETCEEEGKREVPEEKREECDDEEQKRNEWKEKEETDDASALDMTQEPDEETEERARQQNFARYSLGFAVPLIEAGELWTVLDRRPAAEPTPRQLEAAELVAQAAVRCVSLDWEARPSISEVVATLETALELARCDG</sequence>
<feature type="domain" description="Protein kinase" evidence="8">
    <location>
        <begin position="194"/>
        <end position="632"/>
    </location>
</feature>
<dbReference type="CDD" id="cd21037">
    <property type="entry name" value="MLKL_NTD"/>
    <property type="match status" value="1"/>
</dbReference>
<organism evidence="9 10">
    <name type="scientific">Urochloa decumbens</name>
    <dbReference type="NCBI Taxonomy" id="240449"/>
    <lineage>
        <taxon>Eukaryota</taxon>
        <taxon>Viridiplantae</taxon>
        <taxon>Streptophyta</taxon>
        <taxon>Embryophyta</taxon>
        <taxon>Tracheophyta</taxon>
        <taxon>Spermatophyta</taxon>
        <taxon>Magnoliopsida</taxon>
        <taxon>Liliopsida</taxon>
        <taxon>Poales</taxon>
        <taxon>Poaceae</taxon>
        <taxon>PACMAD clade</taxon>
        <taxon>Panicoideae</taxon>
        <taxon>Panicodae</taxon>
        <taxon>Paniceae</taxon>
        <taxon>Melinidinae</taxon>
        <taxon>Urochloa</taxon>
    </lineage>
</organism>
<dbReference type="InterPro" id="IPR017441">
    <property type="entry name" value="Protein_kinase_ATP_BS"/>
</dbReference>
<reference evidence="9 10" key="2">
    <citation type="submission" date="2024-10" db="EMBL/GenBank/DDBJ databases">
        <authorList>
            <person name="Ryan C."/>
        </authorList>
    </citation>
    <scope>NUCLEOTIDE SEQUENCE [LARGE SCALE GENOMIC DNA]</scope>
</reference>
<feature type="binding site" evidence="6">
    <location>
        <position position="222"/>
    </location>
    <ligand>
        <name>ATP</name>
        <dbReference type="ChEBI" id="CHEBI:30616"/>
    </ligand>
</feature>
<name>A0ABC9AWV8_9POAL</name>
<dbReference type="PANTHER" id="PTHR46146:SF7">
    <property type="entry name" value="OS11G0664000 PROTEIN"/>
    <property type="match status" value="1"/>
</dbReference>
<evidence type="ECO:0000259" key="8">
    <source>
        <dbReference type="PROSITE" id="PS50011"/>
    </source>
</evidence>
<protein>
    <recommendedName>
        <fullName evidence="8">Protein kinase domain-containing protein</fullName>
    </recommendedName>
</protein>
<dbReference type="InterPro" id="IPR059179">
    <property type="entry name" value="MLKL-like_MCAfunc"/>
</dbReference>
<dbReference type="Pfam" id="PF07714">
    <property type="entry name" value="PK_Tyr_Ser-Thr"/>
    <property type="match status" value="1"/>
</dbReference>
<evidence type="ECO:0000256" key="6">
    <source>
        <dbReference type="PROSITE-ProRule" id="PRU10141"/>
    </source>
</evidence>
<evidence type="ECO:0000313" key="10">
    <source>
        <dbReference type="Proteomes" id="UP001497457"/>
    </source>
</evidence>
<feature type="region of interest" description="Disordered" evidence="7">
    <location>
        <begin position="459"/>
        <end position="559"/>
    </location>
</feature>
<dbReference type="SMART" id="SM00220">
    <property type="entry name" value="S_TKc"/>
    <property type="match status" value="1"/>
</dbReference>
<dbReference type="Pfam" id="PF19584">
    <property type="entry name" value="MCAfunc"/>
    <property type="match status" value="1"/>
</dbReference>
<dbReference type="GO" id="GO:0016301">
    <property type="term" value="F:kinase activity"/>
    <property type="evidence" value="ECO:0007669"/>
    <property type="project" value="UniProtKB-KW"/>
</dbReference>
<proteinExistence type="predicted"/>
<evidence type="ECO:0000256" key="5">
    <source>
        <dbReference type="ARBA" id="ARBA00022840"/>
    </source>
</evidence>
<gene>
    <name evidence="9" type="ORF">URODEC1_LOCUS59055</name>
</gene>
<dbReference type="InterPro" id="IPR045766">
    <property type="entry name" value="MCAfunc"/>
</dbReference>
<keyword evidence="10" id="KW-1185">Reference proteome</keyword>